<proteinExistence type="predicted"/>
<evidence type="ECO:0000313" key="2">
    <source>
        <dbReference type="EMBL" id="SLM18747.1"/>
    </source>
</evidence>
<reference evidence="2" key="1">
    <citation type="submission" date="2017-02" db="EMBL/GenBank/DDBJ databases">
        <authorList>
            <person name="Regsiter A."/>
            <person name="William W."/>
        </authorList>
    </citation>
    <scope>NUCLEOTIDE SEQUENCE</scope>
    <source>
        <strain evidence="2">BdmA 4</strain>
    </source>
</reference>
<sequence length="68" mass="7728">MLSQTLKVLEKEGLVHRQEWDGKPPRVEYSLTESGQRISKLAWALSGFLRVASPDFGEDKSLARIKRS</sequence>
<protein>
    <recommendedName>
        <fullName evidence="1">HTH hxlR-type domain-containing protein</fullName>
    </recommendedName>
</protein>
<feature type="domain" description="HTH hxlR-type" evidence="1">
    <location>
        <begin position="1"/>
        <end position="57"/>
    </location>
</feature>
<dbReference type="InterPro" id="IPR036388">
    <property type="entry name" value="WH-like_DNA-bd_sf"/>
</dbReference>
<evidence type="ECO:0000259" key="1">
    <source>
        <dbReference type="PROSITE" id="PS51118"/>
    </source>
</evidence>
<name>A0A3P3XR67_9SPIR</name>
<dbReference type="InterPro" id="IPR002577">
    <property type="entry name" value="HTH_HxlR"/>
</dbReference>
<dbReference type="Gene3D" id="1.10.10.10">
    <property type="entry name" value="Winged helix-like DNA-binding domain superfamily/Winged helix DNA-binding domain"/>
    <property type="match status" value="1"/>
</dbReference>
<organism evidence="2">
    <name type="scientific">uncultured spirochete</name>
    <dbReference type="NCBI Taxonomy" id="156406"/>
    <lineage>
        <taxon>Bacteria</taxon>
        <taxon>Pseudomonadati</taxon>
        <taxon>Spirochaetota</taxon>
        <taxon>Spirochaetia</taxon>
        <taxon>Spirochaetales</taxon>
        <taxon>environmental samples</taxon>
    </lineage>
</organism>
<dbReference type="InterPro" id="IPR036390">
    <property type="entry name" value="WH_DNA-bd_sf"/>
</dbReference>
<gene>
    <name evidence="2" type="ORF">SPIRO4BDMA_50262</name>
</gene>
<accession>A0A3P3XR67</accession>
<dbReference type="PROSITE" id="PS51118">
    <property type="entry name" value="HTH_HXLR"/>
    <property type="match status" value="1"/>
</dbReference>
<dbReference type="AlphaFoldDB" id="A0A3P3XR67"/>
<dbReference type="SUPFAM" id="SSF46785">
    <property type="entry name" value="Winged helix' DNA-binding domain"/>
    <property type="match status" value="1"/>
</dbReference>
<dbReference type="Pfam" id="PF01638">
    <property type="entry name" value="HxlR"/>
    <property type="match status" value="1"/>
</dbReference>
<dbReference type="EMBL" id="FWDO01000005">
    <property type="protein sequence ID" value="SLM18747.1"/>
    <property type="molecule type" value="Genomic_DNA"/>
</dbReference>